<sequence>MKSSEVSKEEILEDGFITNPHSRGVTLSSCFTGVARCNVTYLLGTLCYCPLILTPWTAAQKVIITGKSGETFPFSG</sequence>
<name>A0A8J6BL65_ELECQ</name>
<organism evidence="1 2">
    <name type="scientific">Eleutherodactylus coqui</name>
    <name type="common">Puerto Rican coqui</name>
    <dbReference type="NCBI Taxonomy" id="57060"/>
    <lineage>
        <taxon>Eukaryota</taxon>
        <taxon>Metazoa</taxon>
        <taxon>Chordata</taxon>
        <taxon>Craniata</taxon>
        <taxon>Vertebrata</taxon>
        <taxon>Euteleostomi</taxon>
        <taxon>Amphibia</taxon>
        <taxon>Batrachia</taxon>
        <taxon>Anura</taxon>
        <taxon>Neobatrachia</taxon>
        <taxon>Hyloidea</taxon>
        <taxon>Eleutherodactylidae</taxon>
        <taxon>Eleutherodactylinae</taxon>
        <taxon>Eleutherodactylus</taxon>
        <taxon>Eleutherodactylus</taxon>
    </lineage>
</organism>
<dbReference type="AlphaFoldDB" id="A0A8J6BL65"/>
<reference evidence="1" key="1">
    <citation type="thesis" date="2020" institute="ProQuest LLC" country="789 East Eisenhower Parkway, Ann Arbor, MI, USA">
        <title>Comparative Genomics and Chromosome Evolution.</title>
        <authorList>
            <person name="Mudd A.B."/>
        </authorList>
    </citation>
    <scope>NUCLEOTIDE SEQUENCE</scope>
    <source>
        <strain evidence="1">HN-11 Male</strain>
        <tissue evidence="1">Kidney and liver</tissue>
    </source>
</reference>
<dbReference type="EMBL" id="WNTK01012644">
    <property type="protein sequence ID" value="KAG9462238.1"/>
    <property type="molecule type" value="Genomic_DNA"/>
</dbReference>
<gene>
    <name evidence="1" type="ORF">GDO78_014608</name>
</gene>
<proteinExistence type="predicted"/>
<accession>A0A8J6BL65</accession>
<evidence type="ECO:0000313" key="1">
    <source>
        <dbReference type="EMBL" id="KAG9462238.1"/>
    </source>
</evidence>
<protein>
    <submittedName>
        <fullName evidence="1">Uncharacterized protein</fullName>
    </submittedName>
</protein>
<comment type="caution">
    <text evidence="1">The sequence shown here is derived from an EMBL/GenBank/DDBJ whole genome shotgun (WGS) entry which is preliminary data.</text>
</comment>
<evidence type="ECO:0000313" key="2">
    <source>
        <dbReference type="Proteomes" id="UP000770717"/>
    </source>
</evidence>
<keyword evidence="2" id="KW-1185">Reference proteome</keyword>
<dbReference type="Proteomes" id="UP000770717">
    <property type="component" value="Unassembled WGS sequence"/>
</dbReference>